<evidence type="ECO:0000256" key="1">
    <source>
        <dbReference type="SAM" id="SignalP"/>
    </source>
</evidence>
<sequence length="202" mass="22793">MKTTLRTLMTCQALILANLVFLQPAAAKSQATKSQNAEKAQVLQLIKKHVEVSACTTTLDKNNYPQHLTDIDDVYQVERDQQRGSVTYFVLWGGDMGCDGGSGTWSYHVSTVEKQSSYKPFMVINDRAFGSALSADINFRFLESMKQLSADTFEIISWNYADDKYGGKDSGNNFPANKFKYTVQYQKGQWQVSKQVLLEQNK</sequence>
<evidence type="ECO:0000313" key="3">
    <source>
        <dbReference type="Proteomes" id="UP000242317"/>
    </source>
</evidence>
<protein>
    <submittedName>
        <fullName evidence="2">Uncharacterized protein</fullName>
    </submittedName>
</protein>
<dbReference type="AlphaFoldDB" id="A0A1G6HEN8"/>
<name>A0A1G6HEN8_9GAMM</name>
<proteinExistence type="predicted"/>
<gene>
    <name evidence="2" type="ORF">SAMN05421749_102133</name>
</gene>
<dbReference type="Proteomes" id="UP000242317">
    <property type="component" value="Unassembled WGS sequence"/>
</dbReference>
<keyword evidence="1" id="KW-0732">Signal</keyword>
<feature type="signal peptide" evidence="1">
    <location>
        <begin position="1"/>
        <end position="27"/>
    </location>
</feature>
<reference evidence="3" key="1">
    <citation type="submission" date="2016-09" db="EMBL/GenBank/DDBJ databases">
        <authorList>
            <person name="Varghese N."/>
            <person name="Submissions S."/>
        </authorList>
    </citation>
    <scope>NUCLEOTIDE SEQUENCE [LARGE SCALE GENOMIC DNA]</scope>
    <source>
        <strain evidence="3">ANC 3699</strain>
    </source>
</reference>
<accession>A0A1G6HEN8</accession>
<dbReference type="EMBL" id="FMYK01000002">
    <property type="protein sequence ID" value="SDB92395.1"/>
    <property type="molecule type" value="Genomic_DNA"/>
</dbReference>
<feature type="chain" id="PRO_5017306021" evidence="1">
    <location>
        <begin position="28"/>
        <end position="202"/>
    </location>
</feature>
<keyword evidence="3" id="KW-1185">Reference proteome</keyword>
<evidence type="ECO:0000313" key="2">
    <source>
        <dbReference type="EMBL" id="SDB92395.1"/>
    </source>
</evidence>
<organism evidence="2 3">
    <name type="scientific">Acinetobacter marinus</name>
    <dbReference type="NCBI Taxonomy" id="281375"/>
    <lineage>
        <taxon>Bacteria</taxon>
        <taxon>Pseudomonadati</taxon>
        <taxon>Pseudomonadota</taxon>
        <taxon>Gammaproteobacteria</taxon>
        <taxon>Moraxellales</taxon>
        <taxon>Moraxellaceae</taxon>
        <taxon>Acinetobacter</taxon>
    </lineage>
</organism>
<dbReference type="RefSeq" id="WP_244515959.1">
    <property type="nucleotide sequence ID" value="NZ_FMYK01000002.1"/>
</dbReference>